<dbReference type="Pfam" id="PF06776">
    <property type="entry name" value="IalB"/>
    <property type="match status" value="1"/>
</dbReference>
<keyword evidence="2" id="KW-0732">Signal</keyword>
<evidence type="ECO:0000256" key="1">
    <source>
        <dbReference type="SAM" id="MobiDB-lite"/>
    </source>
</evidence>
<gene>
    <name evidence="3" type="ORF">SAMN04488115_104394</name>
</gene>
<feature type="chain" id="PRO_5009291443" evidence="2">
    <location>
        <begin position="26"/>
        <end position="196"/>
    </location>
</feature>
<feature type="region of interest" description="Disordered" evidence="1">
    <location>
        <begin position="29"/>
        <end position="53"/>
    </location>
</feature>
<dbReference type="InterPro" id="IPR038696">
    <property type="entry name" value="IalB_sf"/>
</dbReference>
<proteinExistence type="predicted"/>
<dbReference type="AlphaFoldDB" id="A0A1H5ZDW2"/>
<dbReference type="EMBL" id="FNUY01000004">
    <property type="protein sequence ID" value="SEG34638.1"/>
    <property type="molecule type" value="Genomic_DNA"/>
</dbReference>
<dbReference type="Gene3D" id="2.60.40.1880">
    <property type="entry name" value="Invasion associated locus B (IalB) protein"/>
    <property type="match status" value="1"/>
</dbReference>
<sequence>MQRAMMKLTSPILLLALFCAGSAFAQAQRPPAPAQRPAPAAPAPGSVSQPDNTTASYGDWIHRCQQGVGTRICEIVQTLEIQGQRGPVALIALGRPVRTEPYKLVVQVAPNVTLGPNAGVRLALGEKEEGTLAAYSRCIPGGCFAEVTLSDEMLKRWRDYSESGQLRFPDAANRPVVLPFSFRGFQAAMDALAREP</sequence>
<keyword evidence="4" id="KW-1185">Reference proteome</keyword>
<dbReference type="InterPro" id="IPR010642">
    <property type="entry name" value="Invasion_prot_B"/>
</dbReference>
<dbReference type="Proteomes" id="UP000236743">
    <property type="component" value="Unassembled WGS sequence"/>
</dbReference>
<feature type="signal peptide" evidence="2">
    <location>
        <begin position="1"/>
        <end position="25"/>
    </location>
</feature>
<name>A0A1H5ZDW2_9HYPH</name>
<organism evidence="3 4">
    <name type="scientific">Bosea lathyri</name>
    <dbReference type="NCBI Taxonomy" id="1036778"/>
    <lineage>
        <taxon>Bacteria</taxon>
        <taxon>Pseudomonadati</taxon>
        <taxon>Pseudomonadota</taxon>
        <taxon>Alphaproteobacteria</taxon>
        <taxon>Hyphomicrobiales</taxon>
        <taxon>Boseaceae</taxon>
        <taxon>Bosea</taxon>
    </lineage>
</organism>
<evidence type="ECO:0000313" key="3">
    <source>
        <dbReference type="EMBL" id="SEG34638.1"/>
    </source>
</evidence>
<evidence type="ECO:0000313" key="4">
    <source>
        <dbReference type="Proteomes" id="UP000236743"/>
    </source>
</evidence>
<protein>
    <submittedName>
        <fullName evidence="3">Invasion protein IalB, involved in pathogenesis</fullName>
    </submittedName>
</protein>
<evidence type="ECO:0000256" key="2">
    <source>
        <dbReference type="SAM" id="SignalP"/>
    </source>
</evidence>
<feature type="compositionally biased region" description="Pro residues" evidence="1">
    <location>
        <begin position="30"/>
        <end position="42"/>
    </location>
</feature>
<reference evidence="3 4" key="1">
    <citation type="submission" date="2016-10" db="EMBL/GenBank/DDBJ databases">
        <authorList>
            <person name="de Groot N.N."/>
        </authorList>
    </citation>
    <scope>NUCLEOTIDE SEQUENCE [LARGE SCALE GENOMIC DNA]</scope>
    <source>
        <strain evidence="3 4">DSM 26656</strain>
    </source>
</reference>
<accession>A0A1H5ZDW2</accession>